<feature type="signal peptide" evidence="2">
    <location>
        <begin position="1"/>
        <end position="19"/>
    </location>
</feature>
<evidence type="ECO:0000256" key="1">
    <source>
        <dbReference type="SAM" id="MobiDB-lite"/>
    </source>
</evidence>
<feature type="region of interest" description="Disordered" evidence="1">
    <location>
        <begin position="38"/>
        <end position="66"/>
    </location>
</feature>
<reference evidence="4" key="1">
    <citation type="submission" date="2020-12" db="UniProtKB">
        <authorList>
            <consortium name="WormBaseParasite"/>
        </authorList>
    </citation>
    <scope>IDENTIFICATION</scope>
    <source>
        <strain evidence="4">MHco3</strain>
    </source>
</reference>
<keyword evidence="2" id="KW-0732">Signal</keyword>
<organism evidence="3 4">
    <name type="scientific">Haemonchus contortus</name>
    <name type="common">Barber pole worm</name>
    <dbReference type="NCBI Taxonomy" id="6289"/>
    <lineage>
        <taxon>Eukaryota</taxon>
        <taxon>Metazoa</taxon>
        <taxon>Ecdysozoa</taxon>
        <taxon>Nematoda</taxon>
        <taxon>Chromadorea</taxon>
        <taxon>Rhabditida</taxon>
        <taxon>Rhabditina</taxon>
        <taxon>Rhabditomorpha</taxon>
        <taxon>Strongyloidea</taxon>
        <taxon>Trichostrongylidae</taxon>
        <taxon>Haemonchus</taxon>
    </lineage>
</organism>
<keyword evidence="3" id="KW-1185">Reference proteome</keyword>
<evidence type="ECO:0000256" key="2">
    <source>
        <dbReference type="SAM" id="SignalP"/>
    </source>
</evidence>
<name>A0A7I5ECI1_HAECO</name>
<sequence length="102" mass="11116">MSFIDTVLVFLAANVFISALGSPVPPVSLDELMELGMSSTENLGSPTAPVTPKPSATNAQSRQKRSATRNWLLERYLTASTKTPGWLHYQDCMGKKCSLTRV</sequence>
<dbReference type="Proteomes" id="UP000025227">
    <property type="component" value="Unplaced"/>
</dbReference>
<evidence type="ECO:0000313" key="3">
    <source>
        <dbReference type="Proteomes" id="UP000025227"/>
    </source>
</evidence>
<dbReference type="OMA" id="STKTPGW"/>
<accession>A0A7I5ECI1</accession>
<evidence type="ECO:0000313" key="4">
    <source>
        <dbReference type="WBParaSite" id="HCON_00140540-00001"/>
    </source>
</evidence>
<dbReference type="OrthoDB" id="10309644at2759"/>
<dbReference type="WBParaSite" id="HCON_00140540-00001">
    <property type="protein sequence ID" value="HCON_00140540-00001"/>
    <property type="gene ID" value="HCON_00140540"/>
</dbReference>
<proteinExistence type="predicted"/>
<dbReference type="AlphaFoldDB" id="A0A7I5ECI1"/>
<protein>
    <submittedName>
        <fullName evidence="4">Secreted protein</fullName>
    </submittedName>
</protein>
<feature type="chain" id="PRO_5029702058" evidence="2">
    <location>
        <begin position="20"/>
        <end position="102"/>
    </location>
</feature>